<dbReference type="PROSITE" id="PS50994">
    <property type="entry name" value="INTEGRASE"/>
    <property type="match status" value="1"/>
</dbReference>
<dbReference type="EMBL" id="JAHUZN010000001">
    <property type="protein sequence ID" value="KAG8503424.1"/>
    <property type="molecule type" value="Genomic_DNA"/>
</dbReference>
<gene>
    <name evidence="2" type="ORF">CXB51_001334</name>
</gene>
<dbReference type="InterPro" id="IPR012337">
    <property type="entry name" value="RNaseH-like_sf"/>
</dbReference>
<dbReference type="GO" id="GO:0003676">
    <property type="term" value="F:nucleic acid binding"/>
    <property type="evidence" value="ECO:0007669"/>
    <property type="project" value="InterPro"/>
</dbReference>
<dbReference type="PANTHER" id="PTHR37984">
    <property type="entry name" value="PROTEIN CBG26694"/>
    <property type="match status" value="1"/>
</dbReference>
<dbReference type="Gene3D" id="1.10.340.70">
    <property type="match status" value="1"/>
</dbReference>
<evidence type="ECO:0000313" key="2">
    <source>
        <dbReference type="EMBL" id="KAG8503424.1"/>
    </source>
</evidence>
<protein>
    <recommendedName>
        <fullName evidence="1">Integrase catalytic domain-containing protein</fullName>
    </recommendedName>
</protein>
<sequence>MRASPMTLLLQKEVKFEWTDKCEQSFDILKTLLTEAPVLVQPELGKEFIVYSDVSLNGLGCVLMQYGKVVAYPSRQLKPHERNYPKDLNLRQHRWLELLKDYNLVIDYHPGKANVVADALSLKSLFALQALNTQLSLSNDGLIIAELKVGIDRCLLFRGRVCISKSSRLLQKILNEAYNGNMCIHPGSNKMYSDLKKIYWLPGMKRDISEFPIIIPEWKWERVTMDFVTGLALSLKKEMPSWLHRVPISIISNRDPRFTSRFWSKLQEALGTHLHFSTAFHPQTTGQSEHMIQILKDMLRCCILEFRGNWEKYLPLIEFAYKNSYQSSIRMAPYKTLYGRKCRNPLYWTELSEKNIHGVDLIRETKEKVKIIRDNLKEASDRQKSYANLKRKEIEF</sequence>
<dbReference type="GO" id="GO:0015074">
    <property type="term" value="P:DNA integration"/>
    <property type="evidence" value="ECO:0007669"/>
    <property type="project" value="InterPro"/>
</dbReference>
<dbReference type="InterPro" id="IPR041577">
    <property type="entry name" value="RT_RNaseH_2"/>
</dbReference>
<keyword evidence="3" id="KW-1185">Reference proteome</keyword>
<dbReference type="InterPro" id="IPR050951">
    <property type="entry name" value="Retrovirus_Pol_polyprotein"/>
</dbReference>
<dbReference type="Pfam" id="PF17919">
    <property type="entry name" value="RT_RNaseH_2"/>
    <property type="match status" value="1"/>
</dbReference>
<accession>A0A8J6DC09</accession>
<dbReference type="SUPFAM" id="SSF56672">
    <property type="entry name" value="DNA/RNA polymerases"/>
    <property type="match status" value="1"/>
</dbReference>
<evidence type="ECO:0000313" key="3">
    <source>
        <dbReference type="Proteomes" id="UP000701853"/>
    </source>
</evidence>
<reference evidence="2 3" key="1">
    <citation type="journal article" date="2021" name="bioRxiv">
        <title>The Gossypium anomalum genome as a resource for cotton improvement and evolutionary analysis of hybrid incompatibility.</title>
        <authorList>
            <person name="Grover C.E."/>
            <person name="Yuan D."/>
            <person name="Arick M.A."/>
            <person name="Miller E.R."/>
            <person name="Hu G."/>
            <person name="Peterson D.G."/>
            <person name="Wendel J.F."/>
            <person name="Udall J.A."/>
        </authorList>
    </citation>
    <scope>NUCLEOTIDE SEQUENCE [LARGE SCALE GENOMIC DNA]</scope>
    <source>
        <strain evidence="2">JFW-Udall</strain>
        <tissue evidence="2">Leaf</tissue>
    </source>
</reference>
<dbReference type="InterPro" id="IPR041588">
    <property type="entry name" value="Integrase_H2C2"/>
</dbReference>
<dbReference type="InterPro" id="IPR043502">
    <property type="entry name" value="DNA/RNA_pol_sf"/>
</dbReference>
<dbReference type="Gene3D" id="3.30.70.270">
    <property type="match status" value="1"/>
</dbReference>
<comment type="caution">
    <text evidence="2">The sequence shown here is derived from an EMBL/GenBank/DDBJ whole genome shotgun (WGS) entry which is preliminary data.</text>
</comment>
<organism evidence="2 3">
    <name type="scientific">Gossypium anomalum</name>
    <dbReference type="NCBI Taxonomy" id="47600"/>
    <lineage>
        <taxon>Eukaryota</taxon>
        <taxon>Viridiplantae</taxon>
        <taxon>Streptophyta</taxon>
        <taxon>Embryophyta</taxon>
        <taxon>Tracheophyta</taxon>
        <taxon>Spermatophyta</taxon>
        <taxon>Magnoliopsida</taxon>
        <taxon>eudicotyledons</taxon>
        <taxon>Gunneridae</taxon>
        <taxon>Pentapetalae</taxon>
        <taxon>rosids</taxon>
        <taxon>malvids</taxon>
        <taxon>Malvales</taxon>
        <taxon>Malvaceae</taxon>
        <taxon>Malvoideae</taxon>
        <taxon>Gossypium</taxon>
    </lineage>
</organism>
<dbReference type="InterPro" id="IPR036397">
    <property type="entry name" value="RNaseH_sf"/>
</dbReference>
<dbReference type="Pfam" id="PF17921">
    <property type="entry name" value="Integrase_H2C2"/>
    <property type="match status" value="1"/>
</dbReference>
<dbReference type="SUPFAM" id="SSF53098">
    <property type="entry name" value="Ribonuclease H-like"/>
    <property type="match status" value="1"/>
</dbReference>
<dbReference type="InterPro" id="IPR043128">
    <property type="entry name" value="Rev_trsase/Diguanyl_cyclase"/>
</dbReference>
<dbReference type="PANTHER" id="PTHR37984:SF15">
    <property type="entry name" value="INTEGRASE CATALYTIC DOMAIN-CONTAINING PROTEIN"/>
    <property type="match status" value="1"/>
</dbReference>
<evidence type="ECO:0000259" key="1">
    <source>
        <dbReference type="PROSITE" id="PS50994"/>
    </source>
</evidence>
<dbReference type="AlphaFoldDB" id="A0A8J6DC09"/>
<dbReference type="InterPro" id="IPR001584">
    <property type="entry name" value="Integrase_cat-core"/>
</dbReference>
<feature type="domain" description="Integrase catalytic" evidence="1">
    <location>
        <begin position="243"/>
        <end position="341"/>
    </location>
</feature>
<name>A0A8J6DC09_9ROSI</name>
<dbReference type="Proteomes" id="UP000701853">
    <property type="component" value="Chromosome 1"/>
</dbReference>
<dbReference type="Gene3D" id="3.30.420.10">
    <property type="entry name" value="Ribonuclease H-like superfamily/Ribonuclease H"/>
    <property type="match status" value="1"/>
</dbReference>
<proteinExistence type="predicted"/>
<dbReference type="OrthoDB" id="415724at2759"/>